<dbReference type="GO" id="GO:0046872">
    <property type="term" value="F:metal ion binding"/>
    <property type="evidence" value="ECO:0007669"/>
    <property type="project" value="UniProtKB-KW"/>
</dbReference>
<evidence type="ECO:0000256" key="1">
    <source>
        <dbReference type="ARBA" id="ARBA00001933"/>
    </source>
</evidence>
<keyword evidence="8" id="KW-0663">Pyridoxal phosphate</keyword>
<keyword evidence="7" id="KW-0479">Metal-binding</keyword>
<evidence type="ECO:0000256" key="7">
    <source>
        <dbReference type="ARBA" id="ARBA00022723"/>
    </source>
</evidence>
<organism evidence="14 15">
    <name type="scientific">Rhodobium orientis</name>
    <dbReference type="NCBI Taxonomy" id="34017"/>
    <lineage>
        <taxon>Bacteria</taxon>
        <taxon>Pseudomonadati</taxon>
        <taxon>Pseudomonadota</taxon>
        <taxon>Alphaproteobacteria</taxon>
        <taxon>Hyphomicrobiales</taxon>
        <taxon>Rhodobiaceae</taxon>
        <taxon>Rhodobium</taxon>
    </lineage>
</organism>
<evidence type="ECO:0000256" key="11">
    <source>
        <dbReference type="ARBA" id="ARBA00050776"/>
    </source>
</evidence>
<dbReference type="InterPro" id="IPR015421">
    <property type="entry name" value="PyrdxlP-dep_Trfase_major"/>
</dbReference>
<keyword evidence="6" id="KW-0808">Transferase</keyword>
<dbReference type="PIRSF" id="PIRSF005572">
    <property type="entry name" value="NifS"/>
    <property type="match status" value="1"/>
</dbReference>
<dbReference type="EMBL" id="NPEV01000005">
    <property type="protein sequence ID" value="RAI29103.1"/>
    <property type="molecule type" value="Genomic_DNA"/>
</dbReference>
<dbReference type="SUPFAM" id="SSF53383">
    <property type="entry name" value="PLP-dependent transferases"/>
    <property type="match status" value="1"/>
</dbReference>
<dbReference type="PROSITE" id="PS00595">
    <property type="entry name" value="AA_TRANSFER_CLASS_5"/>
    <property type="match status" value="1"/>
</dbReference>
<gene>
    <name evidence="14" type="ORF">CH339_03800</name>
</gene>
<comment type="caution">
    <text evidence="14">The sequence shown here is derived from an EMBL/GenBank/DDBJ whole genome shotgun (WGS) entry which is preliminary data.</text>
</comment>
<accession>A0A327JUF9</accession>
<dbReference type="InterPro" id="IPR015424">
    <property type="entry name" value="PyrdxlP-dep_Trfase"/>
</dbReference>
<dbReference type="InterPro" id="IPR020578">
    <property type="entry name" value="Aminotrans_V_PyrdxlP_BS"/>
</dbReference>
<dbReference type="GO" id="GO:0031071">
    <property type="term" value="F:cysteine desulfurase activity"/>
    <property type="evidence" value="ECO:0007669"/>
    <property type="project" value="UniProtKB-EC"/>
</dbReference>
<dbReference type="InterPro" id="IPR000192">
    <property type="entry name" value="Aminotrans_V_dom"/>
</dbReference>
<dbReference type="OrthoDB" id="9808002at2"/>
<dbReference type="EC" id="2.8.1.7" evidence="4"/>
<protein>
    <recommendedName>
        <fullName evidence="5">Cysteine desulfurase</fullName>
        <ecNumber evidence="4">2.8.1.7</ecNumber>
    </recommendedName>
</protein>
<comment type="function">
    <text evidence="2">Catalyzes the removal of elemental sulfur atoms from cysteine to produce alanine. Seems to participate in the biosynthesis of the nitrogenase metalloclusters by providing the inorganic sulfur required for the Fe-S core formation.</text>
</comment>
<evidence type="ECO:0000256" key="9">
    <source>
        <dbReference type="ARBA" id="ARBA00023004"/>
    </source>
</evidence>
<keyword evidence="15" id="KW-1185">Reference proteome</keyword>
<evidence type="ECO:0000256" key="8">
    <source>
        <dbReference type="ARBA" id="ARBA00022898"/>
    </source>
</evidence>
<evidence type="ECO:0000313" key="14">
    <source>
        <dbReference type="EMBL" id="RAI29103.1"/>
    </source>
</evidence>
<sequence>MSARTGHKAMQETVSEKRAYLDWNATAPLRPEAREAMTAAFDVVGNPSSVHAEGRRAAAILRDARDAVAELVGAASDRVVFTSGGTEANATCVRPDLYDRIIVSAVEHDSVKAAASVDPAKLCVIPVDATGEIDLTALDRLLDETAAERVLVSVMLANNEVGTIQPISEAAELCHAHGAAIHCDAVQAVGKVPVSMAALGVDFLTLSAHKFGGPKGVGAIVCGPAAAVAPLVRGGGQEWRQRAGTENLIGIAGMGAAARAAAAGMDDWTRVAALRDRIEAFVGKLPGVGASAPVLIAPGCRLSNTAAVALPGLKADMMVMTLDLEGVAVSAGAACSSGKVKRSSVLEAMGAPAAIADATIRVSLGWETGDDDVDRFCTAFATLYRRWRQRLGADRLEVA</sequence>
<evidence type="ECO:0000256" key="4">
    <source>
        <dbReference type="ARBA" id="ARBA00012239"/>
    </source>
</evidence>
<feature type="domain" description="Aminotransferase class V" evidence="13">
    <location>
        <begin position="20"/>
        <end position="376"/>
    </location>
</feature>
<dbReference type="InterPro" id="IPR015422">
    <property type="entry name" value="PyrdxlP-dep_Trfase_small"/>
</dbReference>
<comment type="similarity">
    <text evidence="3">Belongs to the class-V pyridoxal-phosphate-dependent aminotransferase family. NifS/IscS subfamily.</text>
</comment>
<dbReference type="Proteomes" id="UP000249299">
    <property type="component" value="Unassembled WGS sequence"/>
</dbReference>
<proteinExistence type="inferred from homology"/>
<dbReference type="PANTHER" id="PTHR11601:SF34">
    <property type="entry name" value="CYSTEINE DESULFURASE"/>
    <property type="match status" value="1"/>
</dbReference>
<dbReference type="PANTHER" id="PTHR11601">
    <property type="entry name" value="CYSTEINE DESULFURYLASE FAMILY MEMBER"/>
    <property type="match status" value="1"/>
</dbReference>
<dbReference type="Gene3D" id="3.90.1150.10">
    <property type="entry name" value="Aspartate Aminotransferase, domain 1"/>
    <property type="match status" value="1"/>
</dbReference>
<dbReference type="AlphaFoldDB" id="A0A327JUF9"/>
<evidence type="ECO:0000256" key="5">
    <source>
        <dbReference type="ARBA" id="ARBA00013558"/>
    </source>
</evidence>
<evidence type="ECO:0000259" key="13">
    <source>
        <dbReference type="Pfam" id="PF00266"/>
    </source>
</evidence>
<evidence type="ECO:0000256" key="10">
    <source>
        <dbReference type="ARBA" id="ARBA00023014"/>
    </source>
</evidence>
<evidence type="ECO:0000256" key="6">
    <source>
        <dbReference type="ARBA" id="ARBA00022679"/>
    </source>
</evidence>
<comment type="catalytic activity">
    <reaction evidence="11">
        <text>(sulfur carrier)-H + L-cysteine = (sulfur carrier)-SH + L-alanine</text>
        <dbReference type="Rhea" id="RHEA:43892"/>
        <dbReference type="Rhea" id="RHEA-COMP:14737"/>
        <dbReference type="Rhea" id="RHEA-COMP:14739"/>
        <dbReference type="ChEBI" id="CHEBI:29917"/>
        <dbReference type="ChEBI" id="CHEBI:35235"/>
        <dbReference type="ChEBI" id="CHEBI:57972"/>
        <dbReference type="ChEBI" id="CHEBI:64428"/>
        <dbReference type="EC" id="2.8.1.7"/>
    </reaction>
</comment>
<comment type="cofactor">
    <cofactor evidence="1 12">
        <name>pyridoxal 5'-phosphate</name>
        <dbReference type="ChEBI" id="CHEBI:597326"/>
    </cofactor>
</comment>
<dbReference type="InterPro" id="IPR016454">
    <property type="entry name" value="Cysteine_dSase"/>
</dbReference>
<evidence type="ECO:0000313" key="15">
    <source>
        <dbReference type="Proteomes" id="UP000249299"/>
    </source>
</evidence>
<evidence type="ECO:0000256" key="2">
    <source>
        <dbReference type="ARBA" id="ARBA00003120"/>
    </source>
</evidence>
<dbReference type="Gene3D" id="3.40.640.10">
    <property type="entry name" value="Type I PLP-dependent aspartate aminotransferase-like (Major domain)"/>
    <property type="match status" value="1"/>
</dbReference>
<dbReference type="Gene3D" id="1.10.260.50">
    <property type="match status" value="1"/>
</dbReference>
<reference evidence="14 15" key="1">
    <citation type="submission" date="2017-07" db="EMBL/GenBank/DDBJ databases">
        <title>Draft Genome Sequences of Select Purple Nonsulfur Bacteria.</title>
        <authorList>
            <person name="Lasarre B."/>
            <person name="Mckinlay J.B."/>
        </authorList>
    </citation>
    <scope>NUCLEOTIDE SEQUENCE [LARGE SCALE GENOMIC DNA]</scope>
    <source>
        <strain evidence="14 15">DSM 11290</strain>
    </source>
</reference>
<evidence type="ECO:0000256" key="12">
    <source>
        <dbReference type="RuleBase" id="RU004504"/>
    </source>
</evidence>
<keyword evidence="10" id="KW-0411">Iron-sulfur</keyword>
<keyword evidence="9" id="KW-0408">Iron</keyword>
<evidence type="ECO:0000256" key="3">
    <source>
        <dbReference type="ARBA" id="ARBA00006490"/>
    </source>
</evidence>
<dbReference type="GO" id="GO:0051536">
    <property type="term" value="F:iron-sulfur cluster binding"/>
    <property type="evidence" value="ECO:0007669"/>
    <property type="project" value="UniProtKB-KW"/>
</dbReference>
<dbReference type="Pfam" id="PF00266">
    <property type="entry name" value="Aminotran_5"/>
    <property type="match status" value="1"/>
</dbReference>
<name>A0A327JUF9_9HYPH</name>